<evidence type="ECO:0000313" key="2">
    <source>
        <dbReference type="EMBL" id="GGD95861.1"/>
    </source>
</evidence>
<evidence type="ECO:0000256" key="1">
    <source>
        <dbReference type="SAM" id="MobiDB-lite"/>
    </source>
</evidence>
<gene>
    <name evidence="2" type="ORF">GCM10011515_14730</name>
</gene>
<name>A0ABQ1S8W6_9SPHN</name>
<reference evidence="3" key="1">
    <citation type="journal article" date="2019" name="Int. J. Syst. Evol. Microbiol.">
        <title>The Global Catalogue of Microorganisms (GCM) 10K type strain sequencing project: providing services to taxonomists for standard genome sequencing and annotation.</title>
        <authorList>
            <consortium name="The Broad Institute Genomics Platform"/>
            <consortium name="The Broad Institute Genome Sequencing Center for Infectious Disease"/>
            <person name="Wu L."/>
            <person name="Ma J."/>
        </authorList>
    </citation>
    <scope>NUCLEOTIDE SEQUENCE [LARGE SCALE GENOMIC DNA]</scope>
    <source>
        <strain evidence="3">CGMCC 1.15959</strain>
    </source>
</reference>
<proteinExistence type="predicted"/>
<protein>
    <recommendedName>
        <fullName evidence="4">Stress-induced protein</fullName>
    </recommendedName>
</protein>
<evidence type="ECO:0000313" key="3">
    <source>
        <dbReference type="Proteomes" id="UP000619041"/>
    </source>
</evidence>
<dbReference type="EMBL" id="BMKL01000001">
    <property type="protein sequence ID" value="GGD95861.1"/>
    <property type="molecule type" value="Genomic_DNA"/>
</dbReference>
<feature type="compositionally biased region" description="Basic and acidic residues" evidence="1">
    <location>
        <begin position="23"/>
        <end position="52"/>
    </location>
</feature>
<accession>A0ABQ1S8W6</accession>
<sequence length="52" mass="5718">MASETGNAQAREENRGSANANQARREMESRDPDKSNARDREGRKGGDNAKNL</sequence>
<evidence type="ECO:0008006" key="4">
    <source>
        <dbReference type="Google" id="ProtNLM"/>
    </source>
</evidence>
<keyword evidence="3" id="KW-1185">Reference proteome</keyword>
<dbReference type="Proteomes" id="UP000619041">
    <property type="component" value="Unassembled WGS sequence"/>
</dbReference>
<feature type="region of interest" description="Disordered" evidence="1">
    <location>
        <begin position="1"/>
        <end position="52"/>
    </location>
</feature>
<organism evidence="2 3">
    <name type="scientific">Tsuneonella deserti</name>
    <dbReference type="NCBI Taxonomy" id="2035528"/>
    <lineage>
        <taxon>Bacteria</taxon>
        <taxon>Pseudomonadati</taxon>
        <taxon>Pseudomonadota</taxon>
        <taxon>Alphaproteobacteria</taxon>
        <taxon>Sphingomonadales</taxon>
        <taxon>Erythrobacteraceae</taxon>
        <taxon>Tsuneonella</taxon>
    </lineage>
</organism>
<dbReference type="RefSeq" id="WP_188644550.1">
    <property type="nucleotide sequence ID" value="NZ_BMKL01000001.1"/>
</dbReference>
<comment type="caution">
    <text evidence="2">The sequence shown here is derived from an EMBL/GenBank/DDBJ whole genome shotgun (WGS) entry which is preliminary data.</text>
</comment>